<dbReference type="Gene3D" id="3.40.50.300">
    <property type="entry name" value="P-loop containing nucleotide triphosphate hydrolases"/>
    <property type="match status" value="1"/>
</dbReference>
<gene>
    <name evidence="1" type="ORF">SAP269_00220</name>
</gene>
<accession>A0ABM8JKD5</accession>
<dbReference type="RefSeq" id="WP_353306321.1">
    <property type="nucleotide sequence ID" value="NZ_AP028955.1"/>
</dbReference>
<evidence type="ECO:0000313" key="2">
    <source>
        <dbReference type="Proteomes" id="UP001473424"/>
    </source>
</evidence>
<proteinExistence type="predicted"/>
<evidence type="ECO:0008006" key="3">
    <source>
        <dbReference type="Google" id="ProtNLM"/>
    </source>
</evidence>
<dbReference type="InterPro" id="IPR027417">
    <property type="entry name" value="P-loop_NTPase"/>
</dbReference>
<name>A0ABM8JKD5_9MOLU</name>
<reference evidence="2" key="1">
    <citation type="journal article" date="2024" name="FEMS Microbiol. Lett.">
        <title>Genomic insights into Spiroplasma endosymbionts that induce male-killing and protective phenotypes in the pea aphid.</title>
        <authorList>
            <person name="Arai H."/>
            <person name="Legeai F."/>
            <person name="Kageyama D."/>
            <person name="Sugio A."/>
            <person name="Simon J.C."/>
        </authorList>
    </citation>
    <scope>NUCLEOTIDE SEQUENCE [LARGE SCALE GENOMIC DNA]</scope>
    <source>
        <strain evidence="2">sAp269</strain>
    </source>
</reference>
<dbReference type="Pfam" id="PF13177">
    <property type="entry name" value="DNA_pol3_delta2"/>
    <property type="match status" value="1"/>
</dbReference>
<evidence type="ECO:0000313" key="1">
    <source>
        <dbReference type="EMBL" id="BET37433.1"/>
    </source>
</evidence>
<organism evidence="1 2">
    <name type="scientific">Spiroplasma ixodetis</name>
    <dbReference type="NCBI Taxonomy" id="2141"/>
    <lineage>
        <taxon>Bacteria</taxon>
        <taxon>Bacillati</taxon>
        <taxon>Mycoplasmatota</taxon>
        <taxon>Mollicutes</taxon>
        <taxon>Entomoplasmatales</taxon>
        <taxon>Spiroplasmataceae</taxon>
        <taxon>Spiroplasma</taxon>
    </lineage>
</organism>
<dbReference type="SUPFAM" id="SSF52540">
    <property type="entry name" value="P-loop containing nucleoside triphosphate hydrolases"/>
    <property type="match status" value="1"/>
</dbReference>
<dbReference type="Proteomes" id="UP001473424">
    <property type="component" value="Chromosome"/>
</dbReference>
<dbReference type="EMBL" id="AP028955">
    <property type="protein sequence ID" value="BET37433.1"/>
    <property type="molecule type" value="Genomic_DNA"/>
</dbReference>
<sequence length="321" mass="37935">MKENNVILFENEESENFSIFAMENIPQVILLYSKNKILNINVSNKLIKKIICKNNNQLKKCTEENMCQNCFKIKTNSYFDFKKFDFSKNNIMNKNIVLEIINDFSKTNLEKDTNKIYLINQIEFSSISALNVMLKTLEELSKNIYVIFTTTNINQILPTIKSRCQLINCSKENDIFVSNNYDDEQLLILKIFSNTIFLTNESSKLKLKKYIEIIKQFIINDIDKKVNNQLLNKKIVSLKEEIIYFFRFFNLVVFNKLTFLLFKKYDFNNFFIESLVNLWKNSNLKNIAYILEQISFTIAKLKFNVNLNLLINSFLINVSDN</sequence>
<keyword evidence="2" id="KW-1185">Reference proteome</keyword>
<protein>
    <recommendedName>
        <fullName evidence="3">DNA polymerase III subunit delta</fullName>
    </recommendedName>
</protein>